<reference evidence="6" key="1">
    <citation type="submission" date="2006-12" db="EMBL/GenBank/DDBJ databases">
        <title>Complete sequence of Halorhodospira halophila SL1.</title>
        <authorList>
            <consortium name="US DOE Joint Genome Institute"/>
            <person name="Copeland A."/>
            <person name="Lucas S."/>
            <person name="Lapidus A."/>
            <person name="Barry K."/>
            <person name="Detter J.C."/>
            <person name="Glavina del Rio T."/>
            <person name="Hammon N."/>
            <person name="Israni S."/>
            <person name="Dalin E."/>
            <person name="Tice H."/>
            <person name="Pitluck S."/>
            <person name="Saunders E."/>
            <person name="Brettin T."/>
            <person name="Bruce D."/>
            <person name="Han C."/>
            <person name="Tapia R."/>
            <person name="Schmutz J."/>
            <person name="Larimer F."/>
            <person name="Land M."/>
            <person name="Hauser L."/>
            <person name="Kyrpides N."/>
            <person name="Mikhailova N."/>
            <person name="Hoff W."/>
            <person name="Richardson P."/>
        </authorList>
    </citation>
    <scope>NUCLEOTIDE SEQUENCE [LARGE SCALE GENOMIC DNA]</scope>
    <source>
        <strain evidence="6">DSM 244 / SL1</strain>
    </source>
</reference>
<comment type="similarity">
    <text evidence="2 4">Belongs to the trehalose phosphatase family.</text>
</comment>
<sequence length="265" mass="29075">MHSPRDLFEPAVRDELYTRMEGRTTPLFLDYDGTLTPIVDNPADAQLDPAMRQALEALAARQTVALVSGRDLQALQRFVGLDSVYYAGSHGFEIVGPGGVHRCNEEAEAGLEALAAAAEALDTALAEVEGTLLERKRFALAVHYRNTPEDQVAAVRAAVDEVLERHPGLRCGPGKCVFELQPDVAWDKGRAVLWLLEALSLNNGDTLPIYIGDDWTDEHAFRALEGRGVGIFVGDLDRATAADYRVADVDAVRQFFEQMLKGLER</sequence>
<comment type="function">
    <text evidence="4">Removes the phosphate from trehalose 6-phosphate to produce free trehalose.</text>
</comment>
<dbReference type="InterPro" id="IPR044651">
    <property type="entry name" value="OTSB-like"/>
</dbReference>
<dbReference type="UniPathway" id="UPA00299"/>
<dbReference type="Gene3D" id="3.40.50.1000">
    <property type="entry name" value="HAD superfamily/HAD-like"/>
    <property type="match status" value="1"/>
</dbReference>
<dbReference type="PANTHER" id="PTHR43768">
    <property type="entry name" value="TREHALOSE 6-PHOSPHATE PHOSPHATASE"/>
    <property type="match status" value="1"/>
</dbReference>
<comment type="pathway">
    <text evidence="1 4">Glycan biosynthesis; trehalose biosynthesis.</text>
</comment>
<keyword evidence="6" id="KW-1185">Reference proteome</keyword>
<organism evidence="5 6">
    <name type="scientific">Halorhodospira halophila (strain DSM 244 / SL1)</name>
    <name type="common">Ectothiorhodospira halophila (strain DSM 244 / SL1)</name>
    <dbReference type="NCBI Taxonomy" id="349124"/>
    <lineage>
        <taxon>Bacteria</taxon>
        <taxon>Pseudomonadati</taxon>
        <taxon>Pseudomonadota</taxon>
        <taxon>Gammaproteobacteria</taxon>
        <taxon>Chromatiales</taxon>
        <taxon>Ectothiorhodospiraceae</taxon>
        <taxon>Halorhodospira</taxon>
    </lineage>
</organism>
<evidence type="ECO:0000256" key="4">
    <source>
        <dbReference type="RuleBase" id="RU361117"/>
    </source>
</evidence>
<keyword evidence="4" id="KW-0479">Metal-binding</keyword>
<dbReference type="CDD" id="cd01627">
    <property type="entry name" value="HAD_TPP"/>
    <property type="match status" value="1"/>
</dbReference>
<comment type="catalytic activity">
    <reaction evidence="4">
        <text>alpha,alpha-trehalose 6-phosphate + H2O = alpha,alpha-trehalose + phosphate</text>
        <dbReference type="Rhea" id="RHEA:23420"/>
        <dbReference type="ChEBI" id="CHEBI:15377"/>
        <dbReference type="ChEBI" id="CHEBI:16551"/>
        <dbReference type="ChEBI" id="CHEBI:43474"/>
        <dbReference type="ChEBI" id="CHEBI:58429"/>
        <dbReference type="EC" id="3.1.3.12"/>
    </reaction>
</comment>
<dbReference type="NCBIfam" id="TIGR01484">
    <property type="entry name" value="HAD-SF-IIB"/>
    <property type="match status" value="1"/>
</dbReference>
<dbReference type="AlphaFoldDB" id="A1WTX7"/>
<gene>
    <name evidence="5" type="ordered locus">Hhal_0345</name>
</gene>
<dbReference type="EC" id="3.1.3.12" evidence="4"/>
<evidence type="ECO:0000256" key="1">
    <source>
        <dbReference type="ARBA" id="ARBA00005199"/>
    </source>
</evidence>
<proteinExistence type="inferred from homology"/>
<reference evidence="5 6" key="2">
    <citation type="journal article" date="2013" name="Stand. Genomic Sci.">
        <title>Complete genome sequence of Halorhodospira halophila SL1.</title>
        <authorList>
            <person name="Challacombe J.F."/>
            <person name="Majid S."/>
            <person name="Deole R."/>
            <person name="Brettin T.S."/>
            <person name="Bruce D."/>
            <person name="Delano S.F."/>
            <person name="Detter J.C."/>
            <person name="Gleasner C.D."/>
            <person name="Han C.S."/>
            <person name="Misra M."/>
            <person name="Reitenga K.G."/>
            <person name="Mikhailova N."/>
            <person name="Woyke T."/>
            <person name="Pitluck S."/>
            <person name="Nolan M."/>
            <person name="Land M.L."/>
            <person name="Saunders E."/>
            <person name="Tapia R."/>
            <person name="Lapidus A."/>
            <person name="Ivanova N."/>
            <person name="Hoff W.D."/>
        </authorList>
    </citation>
    <scope>NUCLEOTIDE SEQUENCE [LARGE SCALE GENOMIC DNA]</scope>
    <source>
        <strain evidence="6">DSM 244 / SL1</strain>
    </source>
</reference>
<dbReference type="KEGG" id="hha:Hhal_0345"/>
<evidence type="ECO:0000256" key="2">
    <source>
        <dbReference type="ARBA" id="ARBA00008770"/>
    </source>
</evidence>
<dbReference type="Proteomes" id="UP000000647">
    <property type="component" value="Chromosome"/>
</dbReference>
<dbReference type="Pfam" id="PF02358">
    <property type="entry name" value="Trehalose_PPase"/>
    <property type="match status" value="1"/>
</dbReference>
<dbReference type="RefSeq" id="WP_011813162.1">
    <property type="nucleotide sequence ID" value="NC_008789.1"/>
</dbReference>
<evidence type="ECO:0000256" key="3">
    <source>
        <dbReference type="ARBA" id="ARBA00022801"/>
    </source>
</evidence>
<evidence type="ECO:0000313" key="5">
    <source>
        <dbReference type="EMBL" id="ABM61139.1"/>
    </source>
</evidence>
<keyword evidence="3 4" id="KW-0378">Hydrolase</keyword>
<name>A1WTX7_HALHL</name>
<accession>A1WTX7</accession>
<dbReference type="eggNOG" id="COG1877">
    <property type="taxonomic scope" value="Bacteria"/>
</dbReference>
<dbReference type="STRING" id="349124.Hhal_0345"/>
<comment type="cofactor">
    <cofactor evidence="4">
        <name>Mg(2+)</name>
        <dbReference type="ChEBI" id="CHEBI:18420"/>
    </cofactor>
</comment>
<dbReference type="NCBIfam" id="TIGR00685">
    <property type="entry name" value="T6PP"/>
    <property type="match status" value="1"/>
</dbReference>
<keyword evidence="4" id="KW-0460">Magnesium</keyword>
<dbReference type="InterPro" id="IPR023214">
    <property type="entry name" value="HAD_sf"/>
</dbReference>
<dbReference type="Gene3D" id="3.30.70.1020">
    <property type="entry name" value="Trehalose-6-phosphate phosphatase related protein, domain 2"/>
    <property type="match status" value="1"/>
</dbReference>
<dbReference type="EMBL" id="CP000544">
    <property type="protein sequence ID" value="ABM61139.1"/>
    <property type="molecule type" value="Genomic_DNA"/>
</dbReference>
<dbReference type="PANTHER" id="PTHR43768:SF3">
    <property type="entry name" value="TREHALOSE 6-PHOSPHATE PHOSPHATASE"/>
    <property type="match status" value="1"/>
</dbReference>
<dbReference type="GO" id="GO:0004805">
    <property type="term" value="F:trehalose-phosphatase activity"/>
    <property type="evidence" value="ECO:0007669"/>
    <property type="project" value="UniProtKB-EC"/>
</dbReference>
<dbReference type="SUPFAM" id="SSF56784">
    <property type="entry name" value="HAD-like"/>
    <property type="match status" value="1"/>
</dbReference>
<dbReference type="InterPro" id="IPR003337">
    <property type="entry name" value="Trehalose_PPase"/>
</dbReference>
<dbReference type="HOGENOM" id="CLU_037265_4_1_6"/>
<dbReference type="InterPro" id="IPR036412">
    <property type="entry name" value="HAD-like_sf"/>
</dbReference>
<evidence type="ECO:0000313" key="6">
    <source>
        <dbReference type="Proteomes" id="UP000000647"/>
    </source>
</evidence>
<dbReference type="GO" id="GO:0005992">
    <property type="term" value="P:trehalose biosynthetic process"/>
    <property type="evidence" value="ECO:0007669"/>
    <property type="project" value="UniProtKB-UniPathway"/>
</dbReference>
<dbReference type="OrthoDB" id="9816160at2"/>
<dbReference type="GO" id="GO:0000287">
    <property type="term" value="F:magnesium ion binding"/>
    <property type="evidence" value="ECO:0007669"/>
    <property type="project" value="UniProtKB-ARBA"/>
</dbReference>
<protein>
    <recommendedName>
        <fullName evidence="4">Trehalose 6-phosphate phosphatase</fullName>
        <ecNumber evidence="4">3.1.3.12</ecNumber>
    </recommendedName>
</protein>
<dbReference type="InterPro" id="IPR006379">
    <property type="entry name" value="HAD-SF_hydro_IIB"/>
</dbReference>